<dbReference type="InterPro" id="IPR007627">
    <property type="entry name" value="RNA_pol_sigma70_r2"/>
</dbReference>
<dbReference type="SUPFAM" id="SSF88659">
    <property type="entry name" value="Sigma3 and sigma4 domains of RNA polymerase sigma factors"/>
    <property type="match status" value="1"/>
</dbReference>
<dbReference type="SUPFAM" id="SSF88946">
    <property type="entry name" value="Sigma2 domain of RNA polymerase sigma factors"/>
    <property type="match status" value="1"/>
</dbReference>
<sequence length="188" mass="21157">MHPDENELRRLLIDGLQGNSDAYRLYLAKLTSLLRPYVNRHLLRVRGSSDDFEDIVQEALISIHAKRHTYEPDLPVTAWAYAITRYKLIDYLRASNRRIPTEPLQETDGLIDNGEQIEAVLDVRKGIAALPPSLRKPLQSVKLDGFNAQDVAEQSGSSPVTVRVNIHRALKALSGWLGHAKDKTDANK</sequence>
<evidence type="ECO:0000256" key="4">
    <source>
        <dbReference type="ARBA" id="ARBA00023125"/>
    </source>
</evidence>
<organism evidence="6 7">
    <name type="scientific">Pseudorhodoplanes sinuspersici</name>
    <dbReference type="NCBI Taxonomy" id="1235591"/>
    <lineage>
        <taxon>Bacteria</taxon>
        <taxon>Pseudomonadati</taxon>
        <taxon>Pseudomonadota</taxon>
        <taxon>Alphaproteobacteria</taxon>
        <taxon>Hyphomicrobiales</taxon>
        <taxon>Pseudorhodoplanes</taxon>
    </lineage>
</organism>
<keyword evidence="7" id="KW-1185">Reference proteome</keyword>
<dbReference type="NCBIfam" id="TIGR02937">
    <property type="entry name" value="sigma70-ECF"/>
    <property type="match status" value="1"/>
</dbReference>
<dbReference type="PANTHER" id="PTHR43133:SF58">
    <property type="entry name" value="ECF RNA POLYMERASE SIGMA FACTOR SIGD"/>
    <property type="match status" value="1"/>
</dbReference>
<dbReference type="Proteomes" id="UP000194137">
    <property type="component" value="Chromosome"/>
</dbReference>
<proteinExistence type="inferred from homology"/>
<dbReference type="InterPro" id="IPR039425">
    <property type="entry name" value="RNA_pol_sigma-70-like"/>
</dbReference>
<keyword evidence="4" id="KW-0238">DNA-binding</keyword>
<dbReference type="GO" id="GO:0006352">
    <property type="term" value="P:DNA-templated transcription initiation"/>
    <property type="evidence" value="ECO:0007669"/>
    <property type="project" value="InterPro"/>
</dbReference>
<evidence type="ECO:0000313" key="6">
    <source>
        <dbReference type="EMBL" id="ARP98067.1"/>
    </source>
</evidence>
<gene>
    <name evidence="6" type="ORF">CAK95_02445</name>
</gene>
<dbReference type="InterPro" id="IPR013325">
    <property type="entry name" value="RNA_pol_sigma_r2"/>
</dbReference>
<dbReference type="GO" id="GO:0016987">
    <property type="term" value="F:sigma factor activity"/>
    <property type="evidence" value="ECO:0007669"/>
    <property type="project" value="UniProtKB-KW"/>
</dbReference>
<comment type="similarity">
    <text evidence="1">Belongs to the sigma-70 factor family. ECF subfamily.</text>
</comment>
<dbReference type="GO" id="GO:0003677">
    <property type="term" value="F:DNA binding"/>
    <property type="evidence" value="ECO:0007669"/>
    <property type="project" value="UniProtKB-KW"/>
</dbReference>
<evidence type="ECO:0000256" key="2">
    <source>
        <dbReference type="ARBA" id="ARBA00023015"/>
    </source>
</evidence>
<evidence type="ECO:0000256" key="1">
    <source>
        <dbReference type="ARBA" id="ARBA00010641"/>
    </source>
</evidence>
<dbReference type="NCBIfam" id="NF009191">
    <property type="entry name" value="PRK12539.1"/>
    <property type="match status" value="1"/>
</dbReference>
<dbReference type="InterPro" id="IPR013249">
    <property type="entry name" value="RNA_pol_sigma70_r4_t2"/>
</dbReference>
<dbReference type="Pfam" id="PF04542">
    <property type="entry name" value="Sigma70_r2"/>
    <property type="match status" value="1"/>
</dbReference>
<evidence type="ECO:0000313" key="7">
    <source>
        <dbReference type="Proteomes" id="UP000194137"/>
    </source>
</evidence>
<dbReference type="AlphaFoldDB" id="A0A1W6ZLE6"/>
<dbReference type="InterPro" id="IPR036388">
    <property type="entry name" value="WH-like_DNA-bd_sf"/>
</dbReference>
<dbReference type="Pfam" id="PF08281">
    <property type="entry name" value="Sigma70_r4_2"/>
    <property type="match status" value="1"/>
</dbReference>
<dbReference type="KEGG" id="psin:CAK95_02445"/>
<keyword evidence="5" id="KW-0804">Transcription</keyword>
<dbReference type="STRING" id="1235591.CAK95_02445"/>
<keyword evidence="3" id="KW-0731">Sigma factor</keyword>
<dbReference type="PANTHER" id="PTHR43133">
    <property type="entry name" value="RNA POLYMERASE ECF-TYPE SIGMA FACTO"/>
    <property type="match status" value="1"/>
</dbReference>
<accession>A0A1W6ZLE6</accession>
<reference evidence="6 7" key="1">
    <citation type="submission" date="2017-05" db="EMBL/GenBank/DDBJ databases">
        <title>Full genome sequence of Pseudorhodoplanes sinuspersici.</title>
        <authorList>
            <person name="Dastgheib S.M.M."/>
            <person name="Shavandi M."/>
            <person name="Tirandaz H."/>
        </authorList>
    </citation>
    <scope>NUCLEOTIDE SEQUENCE [LARGE SCALE GENOMIC DNA]</scope>
    <source>
        <strain evidence="6 7">RIPI110</strain>
    </source>
</reference>
<evidence type="ECO:0000256" key="3">
    <source>
        <dbReference type="ARBA" id="ARBA00023082"/>
    </source>
</evidence>
<dbReference type="Gene3D" id="1.10.1740.10">
    <property type="match status" value="1"/>
</dbReference>
<dbReference type="EMBL" id="CP021112">
    <property type="protein sequence ID" value="ARP98067.1"/>
    <property type="molecule type" value="Genomic_DNA"/>
</dbReference>
<dbReference type="InterPro" id="IPR013324">
    <property type="entry name" value="RNA_pol_sigma_r3/r4-like"/>
</dbReference>
<name>A0A1W6ZLE6_9HYPH</name>
<dbReference type="Gene3D" id="1.10.10.10">
    <property type="entry name" value="Winged helix-like DNA-binding domain superfamily/Winged helix DNA-binding domain"/>
    <property type="match status" value="1"/>
</dbReference>
<evidence type="ECO:0000256" key="5">
    <source>
        <dbReference type="ARBA" id="ARBA00023163"/>
    </source>
</evidence>
<dbReference type="InterPro" id="IPR014284">
    <property type="entry name" value="RNA_pol_sigma-70_dom"/>
</dbReference>
<keyword evidence="2" id="KW-0805">Transcription regulation</keyword>
<protein>
    <submittedName>
        <fullName evidence="6">Uncharacterized protein</fullName>
    </submittedName>
</protein>